<keyword evidence="4 11" id="KW-0813">Transport</keyword>
<evidence type="ECO:0000313" key="13">
    <source>
        <dbReference type="Proteomes" id="UP000054266"/>
    </source>
</evidence>
<dbReference type="Proteomes" id="UP000054266">
    <property type="component" value="Unassembled WGS sequence"/>
</dbReference>
<evidence type="ECO:0000256" key="6">
    <source>
        <dbReference type="ARBA" id="ARBA00022892"/>
    </source>
</evidence>
<dbReference type="GO" id="GO:0030126">
    <property type="term" value="C:COPI vesicle coat"/>
    <property type="evidence" value="ECO:0007669"/>
    <property type="project" value="TreeGrafter"/>
</dbReference>
<dbReference type="HOGENOM" id="CLU_049363_1_0_1"/>
<organism evidence="12 13">
    <name type="scientific">Phialophora macrospora</name>
    <dbReference type="NCBI Taxonomy" id="1851006"/>
    <lineage>
        <taxon>Eukaryota</taxon>
        <taxon>Fungi</taxon>
        <taxon>Dikarya</taxon>
        <taxon>Ascomycota</taxon>
        <taxon>Pezizomycotina</taxon>
        <taxon>Eurotiomycetes</taxon>
        <taxon>Chaetothyriomycetidae</taxon>
        <taxon>Chaetothyriales</taxon>
        <taxon>Herpotrichiellaceae</taxon>
        <taxon>Phialophora</taxon>
    </lineage>
</organism>
<evidence type="ECO:0000256" key="3">
    <source>
        <dbReference type="ARBA" id="ARBA00008827"/>
    </source>
</evidence>
<dbReference type="GO" id="GO:0015031">
    <property type="term" value="P:protein transport"/>
    <property type="evidence" value="ECO:0007669"/>
    <property type="project" value="UniProtKB-UniRule"/>
</dbReference>
<dbReference type="InterPro" id="IPR006822">
    <property type="entry name" value="Coatomer_esu"/>
</dbReference>
<dbReference type="GO" id="GO:0005198">
    <property type="term" value="F:structural molecule activity"/>
    <property type="evidence" value="ECO:0007669"/>
    <property type="project" value="UniProtKB-UniRule"/>
</dbReference>
<dbReference type="PANTHER" id="PTHR10805">
    <property type="entry name" value="COATOMER SUBUNIT EPSILON"/>
    <property type="match status" value="1"/>
</dbReference>
<evidence type="ECO:0000256" key="9">
    <source>
        <dbReference type="ARBA" id="ARBA00023136"/>
    </source>
</evidence>
<comment type="function">
    <text evidence="11">The coatomer is a cytosolic protein complex that binds to dilysine motifs and reversibly associates with Golgi non-clathrin-coated vesicles, which further mediate biosynthetic protein transport from the ER, via the Golgi up to the trans Golgi network. The coatomer complex is required for budding from Golgi membranes, and is essential for the retrograde Golgi-to-ER transport of dilysine-tagged proteins.</text>
</comment>
<dbReference type="STRING" id="5601.A0A0D2EFL3"/>
<sequence length="298" mass="31519">MDPFSGEGELLNISTAFYTHAYPAVLSFDTSALSADNKRSAQILKYRAQIALGESPAVISSLKQSQDAASRSIVALAQDASGNGQSALETALSLADSDGEDSVVQICAGTVLAAHAEYAKAIELLGKHQGSLEAVALLVQIHLLQHRTDLAVKEVAAAKRWAQDSLLINLAESWTNLREGGAEKYQSAYYVFEELASTPGTTSPTALVGQAVSEIHLGRLEEAEAALQQAMSMENADTQAVANSVVLASVMGKKADVVQGLLQQLKEKDDGHALLSDLEEKSHLFDVASAKYAPKVVA</sequence>
<dbReference type="GO" id="GO:0006888">
    <property type="term" value="P:endoplasmic reticulum to Golgi vesicle-mediated transport"/>
    <property type="evidence" value="ECO:0007669"/>
    <property type="project" value="TreeGrafter"/>
</dbReference>
<proteinExistence type="inferred from homology"/>
<dbReference type="InterPro" id="IPR011990">
    <property type="entry name" value="TPR-like_helical_dom_sf"/>
</dbReference>
<keyword evidence="8 11" id="KW-0333">Golgi apparatus</keyword>
<dbReference type="GO" id="GO:0006890">
    <property type="term" value="P:retrograde vesicle-mediated transport, Golgi to endoplasmic reticulum"/>
    <property type="evidence" value="ECO:0007669"/>
    <property type="project" value="UniProtKB-UniRule"/>
</dbReference>
<dbReference type="PIRSF" id="PIRSF016478">
    <property type="entry name" value="Coatomer_esu"/>
    <property type="match status" value="1"/>
</dbReference>
<evidence type="ECO:0000313" key="12">
    <source>
        <dbReference type="EMBL" id="KIW73112.1"/>
    </source>
</evidence>
<evidence type="ECO:0000256" key="2">
    <source>
        <dbReference type="ARBA" id="ARBA00004347"/>
    </source>
</evidence>
<evidence type="ECO:0000256" key="5">
    <source>
        <dbReference type="ARBA" id="ARBA00022490"/>
    </source>
</evidence>
<comment type="similarity">
    <text evidence="3 11">Belongs to the COPE family.</text>
</comment>
<dbReference type="AlphaFoldDB" id="A0A0D2EFL3"/>
<keyword evidence="13" id="KW-1185">Reference proteome</keyword>
<evidence type="ECO:0000256" key="1">
    <source>
        <dbReference type="ARBA" id="ARBA00004255"/>
    </source>
</evidence>
<dbReference type="SUPFAM" id="SSF48452">
    <property type="entry name" value="TPR-like"/>
    <property type="match status" value="1"/>
</dbReference>
<keyword evidence="5 11" id="KW-0963">Cytoplasm</keyword>
<accession>A0A0D2EFL3</accession>
<evidence type="ECO:0000256" key="11">
    <source>
        <dbReference type="PIRNR" id="PIRNR016478"/>
    </source>
</evidence>
<dbReference type="GO" id="GO:0000139">
    <property type="term" value="C:Golgi membrane"/>
    <property type="evidence" value="ECO:0007669"/>
    <property type="project" value="UniProtKB-SubCell"/>
</dbReference>
<dbReference type="PANTHER" id="PTHR10805:SF0">
    <property type="entry name" value="COATOMER SUBUNIT EPSILON"/>
    <property type="match status" value="1"/>
</dbReference>
<reference evidence="12 13" key="1">
    <citation type="submission" date="2015-01" db="EMBL/GenBank/DDBJ databases">
        <title>The Genome Sequence of Capronia semiimmersa CBS27337.</title>
        <authorList>
            <consortium name="The Broad Institute Genomics Platform"/>
            <person name="Cuomo C."/>
            <person name="de Hoog S."/>
            <person name="Gorbushina A."/>
            <person name="Stielow B."/>
            <person name="Teixiera M."/>
            <person name="Abouelleil A."/>
            <person name="Chapman S.B."/>
            <person name="Priest M."/>
            <person name="Young S.K."/>
            <person name="Wortman J."/>
            <person name="Nusbaum C."/>
            <person name="Birren B."/>
        </authorList>
    </citation>
    <scope>NUCLEOTIDE SEQUENCE [LARGE SCALE GENOMIC DNA]</scope>
    <source>
        <strain evidence="12 13">CBS 27337</strain>
    </source>
</reference>
<keyword evidence="9 11" id="KW-0472">Membrane</keyword>
<keyword evidence="10 11" id="KW-0968">Cytoplasmic vesicle</keyword>
<dbReference type="GO" id="GO:0006891">
    <property type="term" value="P:intra-Golgi vesicle-mediated transport"/>
    <property type="evidence" value="ECO:0007669"/>
    <property type="project" value="TreeGrafter"/>
</dbReference>
<keyword evidence="7 11" id="KW-0653">Protein transport</keyword>
<name>A0A0D2EFL3_9EURO</name>
<evidence type="ECO:0000256" key="10">
    <source>
        <dbReference type="ARBA" id="ARBA00023329"/>
    </source>
</evidence>
<protein>
    <recommendedName>
        <fullName evidence="11">Coatomer subunit epsilon</fullName>
    </recommendedName>
</protein>
<keyword evidence="6 11" id="KW-0931">ER-Golgi transport</keyword>
<evidence type="ECO:0000256" key="8">
    <source>
        <dbReference type="ARBA" id="ARBA00023034"/>
    </source>
</evidence>
<evidence type="ECO:0000256" key="7">
    <source>
        <dbReference type="ARBA" id="ARBA00022927"/>
    </source>
</evidence>
<evidence type="ECO:0000256" key="4">
    <source>
        <dbReference type="ARBA" id="ARBA00022448"/>
    </source>
</evidence>
<dbReference type="Gene3D" id="1.25.40.10">
    <property type="entry name" value="Tetratricopeptide repeat domain"/>
    <property type="match status" value="1"/>
</dbReference>
<dbReference type="EMBL" id="KN846956">
    <property type="protein sequence ID" value="KIW73112.1"/>
    <property type="molecule type" value="Genomic_DNA"/>
</dbReference>
<gene>
    <name evidence="12" type="ORF">PV04_01255</name>
</gene>
<dbReference type="Pfam" id="PF04733">
    <property type="entry name" value="Coatomer_E"/>
    <property type="match status" value="1"/>
</dbReference>
<comment type="subcellular location">
    <subcellularLocation>
        <location evidence="2">Cytoplasmic vesicle</location>
        <location evidence="2">COPI-coated vesicle membrane</location>
        <topology evidence="2">Peripheral membrane protein</topology>
        <orientation evidence="2">Cytoplasmic side</orientation>
    </subcellularLocation>
    <subcellularLocation>
        <location evidence="1">Golgi apparatus membrane</location>
        <topology evidence="1">Peripheral membrane protein</topology>
        <orientation evidence="1">Cytoplasmic side</orientation>
    </subcellularLocation>
</comment>